<dbReference type="Proteomes" id="UP000032336">
    <property type="component" value="Unassembled WGS sequence"/>
</dbReference>
<evidence type="ECO:0000256" key="5">
    <source>
        <dbReference type="PIRSR" id="PIRSR000350-3"/>
    </source>
</evidence>
<evidence type="ECO:0000256" key="2">
    <source>
        <dbReference type="ARBA" id="ARBA00022630"/>
    </source>
</evidence>
<sequence length="471" mass="49279">MRFFDVVLLGAGSAAESIWPHLPGKSVAVVEANRVGGECPFVSCMPSKALLRSAQVRRLVSQAHTLGAVSSALVLDDGAQAFAAAVQRRDRIVARRDDGDNAAELIRSGAVLYRGHGRVQAPGRLIVEDYSGVVEELSYGELVVATGSSPVIPPIPGLDLVPTWVSDEALSSFELPASLAIMGGGAVGCELAQVYATFDVDTTIIEAADHLLPHEDPAVGEVLAEALQRSGVKIRTGAKLARAEPHEVGALLIMDTGAELCASRVLVAVGRQPNVADLGLETLGISPDTHALEVDAQGRVIGVDHLWAVGDVTAIAPFTHTAGYQGRITAANLQGGERRADYRAIPRCVYTDPPVAAVGITANEARSRGLEIREAAMPLNSTARAASDGNDIGILNLIADVRRGILVGASIVGTGADEMIAEAALAIRAEMPISLLVDLVHAFPTYGEAYEPPLRQLLDLDTDDMPMVSGG</sequence>
<keyword evidence="10" id="KW-1185">Reference proteome</keyword>
<feature type="binding site" evidence="5">
    <location>
        <position position="270"/>
    </location>
    <ligand>
        <name>NAD(+)</name>
        <dbReference type="ChEBI" id="CHEBI:57540"/>
    </ligand>
</feature>
<evidence type="ECO:0000313" key="10">
    <source>
        <dbReference type="Proteomes" id="UP000032336"/>
    </source>
</evidence>
<keyword evidence="5" id="KW-0520">NAD</keyword>
<dbReference type="GeneID" id="78372652"/>
<dbReference type="Pfam" id="PF07992">
    <property type="entry name" value="Pyr_redox_2"/>
    <property type="match status" value="1"/>
</dbReference>
<comment type="similarity">
    <text evidence="1">Belongs to the class-I pyridine nucleotide-disulfide oxidoreductase family.</text>
</comment>
<dbReference type="GO" id="GO:0050660">
    <property type="term" value="F:flavin adenine dinucleotide binding"/>
    <property type="evidence" value="ECO:0007669"/>
    <property type="project" value="TreeGrafter"/>
</dbReference>
<dbReference type="InterPro" id="IPR036188">
    <property type="entry name" value="FAD/NAD-bd_sf"/>
</dbReference>
<feature type="domain" description="FAD/NAD(P)-binding" evidence="8">
    <location>
        <begin position="4"/>
        <end position="326"/>
    </location>
</feature>
<dbReference type="FunFam" id="3.30.390.30:FF:000001">
    <property type="entry name" value="Dihydrolipoyl dehydrogenase"/>
    <property type="match status" value="1"/>
</dbReference>
<protein>
    <submittedName>
        <fullName evidence="9">Dihydrolipoyl dehydrogenase</fullName>
        <ecNumber evidence="9">1.8.1.4</ecNumber>
    </submittedName>
</protein>
<feature type="binding site" evidence="5">
    <location>
        <position position="48"/>
    </location>
    <ligand>
        <name>FAD</name>
        <dbReference type="ChEBI" id="CHEBI:57692"/>
    </ligand>
</feature>
<gene>
    <name evidence="9" type="primary">pdhD2</name>
    <name evidence="9" type="ORF">FEAC_14630</name>
</gene>
<dbReference type="PRINTS" id="PR00368">
    <property type="entry name" value="FADPNR"/>
</dbReference>
<dbReference type="SUPFAM" id="SSF55424">
    <property type="entry name" value="FAD/NAD-linked reductases, dimerisation (C-terminal) domain"/>
    <property type="match status" value="1"/>
</dbReference>
<dbReference type="EC" id="1.8.1.4" evidence="9"/>
<dbReference type="GO" id="GO:0004148">
    <property type="term" value="F:dihydrolipoyl dehydrogenase (NADH) activity"/>
    <property type="evidence" value="ECO:0007669"/>
    <property type="project" value="UniProtKB-EC"/>
</dbReference>
<feature type="binding site" evidence="5">
    <location>
        <position position="311"/>
    </location>
    <ligand>
        <name>FAD</name>
        <dbReference type="ChEBI" id="CHEBI:57692"/>
    </ligand>
</feature>
<dbReference type="InterPro" id="IPR023753">
    <property type="entry name" value="FAD/NAD-binding_dom"/>
</dbReference>
<dbReference type="InterPro" id="IPR001100">
    <property type="entry name" value="Pyr_nuc-diS_OxRdtase"/>
</dbReference>
<organism evidence="9 10">
    <name type="scientific">Ferrimicrobium acidiphilum DSM 19497</name>
    <dbReference type="NCBI Taxonomy" id="1121877"/>
    <lineage>
        <taxon>Bacteria</taxon>
        <taxon>Bacillati</taxon>
        <taxon>Actinomycetota</taxon>
        <taxon>Acidimicrobiia</taxon>
        <taxon>Acidimicrobiales</taxon>
        <taxon>Acidimicrobiaceae</taxon>
        <taxon>Ferrimicrobium</taxon>
    </lineage>
</organism>
<feature type="binding site" evidence="5">
    <location>
        <begin position="183"/>
        <end position="190"/>
    </location>
    <ligand>
        <name>NAD(+)</name>
        <dbReference type="ChEBI" id="CHEBI:57540"/>
    </ligand>
</feature>
<dbReference type="RefSeq" id="WP_052565932.1">
    <property type="nucleotide sequence ID" value="NZ_JQKF01000044.1"/>
</dbReference>
<accession>A0A0D8FU68</accession>
<dbReference type="EMBL" id="JXUW01000011">
    <property type="protein sequence ID" value="KJE76815.1"/>
    <property type="molecule type" value="Genomic_DNA"/>
</dbReference>
<dbReference type="Pfam" id="PF02852">
    <property type="entry name" value="Pyr_redox_dim"/>
    <property type="match status" value="1"/>
</dbReference>
<feature type="domain" description="Pyridine nucleotide-disulphide oxidoreductase dimerisation" evidence="7">
    <location>
        <begin position="345"/>
        <end position="450"/>
    </location>
</feature>
<evidence type="ECO:0000313" key="9">
    <source>
        <dbReference type="EMBL" id="KJE76815.1"/>
    </source>
</evidence>
<evidence type="ECO:0000259" key="8">
    <source>
        <dbReference type="Pfam" id="PF07992"/>
    </source>
</evidence>
<dbReference type="Gene3D" id="3.50.50.60">
    <property type="entry name" value="FAD/NAD(P)-binding domain"/>
    <property type="match status" value="2"/>
</dbReference>
<dbReference type="PIRSF" id="PIRSF000350">
    <property type="entry name" value="Mercury_reductase_MerA"/>
    <property type="match status" value="1"/>
</dbReference>
<comment type="cofactor">
    <cofactor evidence="5">
        <name>FAD</name>
        <dbReference type="ChEBI" id="CHEBI:57692"/>
    </cofactor>
    <text evidence="5">Binds 1 FAD per subunit.</text>
</comment>
<evidence type="ECO:0000256" key="3">
    <source>
        <dbReference type="ARBA" id="ARBA00022827"/>
    </source>
</evidence>
<dbReference type="InterPro" id="IPR016156">
    <property type="entry name" value="FAD/NAD-linked_Rdtase_dimer_sf"/>
</dbReference>
<evidence type="ECO:0000256" key="4">
    <source>
        <dbReference type="ARBA" id="ARBA00023002"/>
    </source>
</evidence>
<feature type="binding site" evidence="5">
    <location>
        <begin position="146"/>
        <end position="148"/>
    </location>
    <ligand>
        <name>FAD</name>
        <dbReference type="ChEBI" id="CHEBI:57692"/>
    </ligand>
</feature>
<dbReference type="SUPFAM" id="SSF51905">
    <property type="entry name" value="FAD/NAD(P)-binding domain"/>
    <property type="match status" value="1"/>
</dbReference>
<dbReference type="eggNOG" id="COG1249">
    <property type="taxonomic scope" value="Bacteria"/>
</dbReference>
<feature type="binding site" evidence="5">
    <location>
        <position position="117"/>
    </location>
    <ligand>
        <name>FAD</name>
        <dbReference type="ChEBI" id="CHEBI:57692"/>
    </ligand>
</feature>
<dbReference type="STRING" id="1121877.FEAC_14630"/>
<name>A0A0D8FU68_9ACTN</name>
<dbReference type="GO" id="GO:0003955">
    <property type="term" value="F:NAD(P)H dehydrogenase (quinone) activity"/>
    <property type="evidence" value="ECO:0007669"/>
    <property type="project" value="TreeGrafter"/>
</dbReference>
<dbReference type="AlphaFoldDB" id="A0A0D8FU68"/>
<dbReference type="PANTHER" id="PTHR43014">
    <property type="entry name" value="MERCURIC REDUCTASE"/>
    <property type="match status" value="1"/>
</dbReference>
<evidence type="ECO:0000256" key="6">
    <source>
        <dbReference type="PIRSR" id="PIRSR000350-4"/>
    </source>
</evidence>
<evidence type="ECO:0000256" key="1">
    <source>
        <dbReference type="ARBA" id="ARBA00007532"/>
    </source>
</evidence>
<reference evidence="9 10" key="1">
    <citation type="submission" date="2015-01" db="EMBL/GenBank/DDBJ databases">
        <title>Draft genome of the acidophilic iron oxidizer Ferrimicrobium acidiphilum strain T23.</title>
        <authorList>
            <person name="Poehlein A."/>
            <person name="Eisen S."/>
            <person name="Schloemann M."/>
            <person name="Johnson B.D."/>
            <person name="Daniel R."/>
            <person name="Muehling M."/>
        </authorList>
    </citation>
    <scope>NUCLEOTIDE SEQUENCE [LARGE SCALE GENOMIC DNA]</scope>
    <source>
        <strain evidence="9 10">T23</strain>
    </source>
</reference>
<keyword evidence="2" id="KW-0285">Flavoprotein</keyword>
<evidence type="ECO:0000259" key="7">
    <source>
        <dbReference type="Pfam" id="PF02852"/>
    </source>
</evidence>
<keyword evidence="5" id="KW-0547">Nucleotide-binding</keyword>
<dbReference type="PATRIC" id="fig|1121877.4.peg.1611"/>
<keyword evidence="3 5" id="KW-0274">FAD</keyword>
<dbReference type="PRINTS" id="PR00411">
    <property type="entry name" value="PNDRDTASEI"/>
</dbReference>
<dbReference type="PANTHER" id="PTHR43014:SF2">
    <property type="entry name" value="MERCURIC REDUCTASE"/>
    <property type="match status" value="1"/>
</dbReference>
<dbReference type="Gene3D" id="3.30.390.30">
    <property type="match status" value="1"/>
</dbReference>
<proteinExistence type="inferred from homology"/>
<keyword evidence="4 9" id="KW-0560">Oxidoreductase</keyword>
<comment type="caution">
    <text evidence="9">The sequence shown here is derived from an EMBL/GenBank/DDBJ whole genome shotgun (WGS) entry which is preliminary data.</text>
</comment>
<dbReference type="InterPro" id="IPR004099">
    <property type="entry name" value="Pyr_nucl-diS_OxRdtase_dimer"/>
</dbReference>
<feature type="binding site" evidence="5">
    <location>
        <position position="206"/>
    </location>
    <ligand>
        <name>NAD(+)</name>
        <dbReference type="ChEBI" id="CHEBI:57540"/>
    </ligand>
</feature>
<feature type="disulfide bond" description="Redox-active" evidence="6">
    <location>
        <begin position="39"/>
        <end position="44"/>
    </location>
</feature>